<dbReference type="PROSITE" id="PS51257">
    <property type="entry name" value="PROKAR_LIPOPROTEIN"/>
    <property type="match status" value="1"/>
</dbReference>
<dbReference type="Ensembl" id="ENSSANT00000034615.1">
    <property type="protein sequence ID" value="ENSSANP00000032518.1"/>
    <property type="gene ID" value="ENSSANG00000016572.1"/>
</dbReference>
<keyword evidence="2" id="KW-1185">Reference proteome</keyword>
<evidence type="ECO:0000313" key="2">
    <source>
        <dbReference type="Proteomes" id="UP000472260"/>
    </source>
</evidence>
<proteinExistence type="predicted"/>
<organism evidence="1 2">
    <name type="scientific">Sinocyclocheilus anshuiensis</name>
    <dbReference type="NCBI Taxonomy" id="1608454"/>
    <lineage>
        <taxon>Eukaryota</taxon>
        <taxon>Metazoa</taxon>
        <taxon>Chordata</taxon>
        <taxon>Craniata</taxon>
        <taxon>Vertebrata</taxon>
        <taxon>Euteleostomi</taxon>
        <taxon>Actinopterygii</taxon>
        <taxon>Neopterygii</taxon>
        <taxon>Teleostei</taxon>
        <taxon>Ostariophysi</taxon>
        <taxon>Cypriniformes</taxon>
        <taxon>Cyprinidae</taxon>
        <taxon>Cyprininae</taxon>
        <taxon>Sinocyclocheilus</taxon>
    </lineage>
</organism>
<protein>
    <submittedName>
        <fullName evidence="1">Uncharacterized protein</fullName>
    </submittedName>
</protein>
<reference evidence="1" key="2">
    <citation type="submission" date="2025-09" db="UniProtKB">
        <authorList>
            <consortium name="Ensembl"/>
        </authorList>
    </citation>
    <scope>IDENTIFICATION</scope>
</reference>
<dbReference type="AlphaFoldDB" id="A0A671ML12"/>
<sequence>MGVLEEKLLKELPEDVRVIVCRFPFPHWPHSFISCLVLDIHCTLESKSLSSLMKMLLFDIFYYI</sequence>
<reference evidence="1" key="1">
    <citation type="submission" date="2025-08" db="UniProtKB">
        <authorList>
            <consortium name="Ensembl"/>
        </authorList>
    </citation>
    <scope>IDENTIFICATION</scope>
</reference>
<name>A0A671ML12_9TELE</name>
<accession>A0A671ML12</accession>
<evidence type="ECO:0000313" key="1">
    <source>
        <dbReference type="Ensembl" id="ENSSANP00000032518.1"/>
    </source>
</evidence>
<dbReference type="Proteomes" id="UP000472260">
    <property type="component" value="Unassembled WGS sequence"/>
</dbReference>